<feature type="transmembrane region" description="Helical" evidence="1">
    <location>
        <begin position="26"/>
        <end position="45"/>
    </location>
</feature>
<proteinExistence type="predicted"/>
<evidence type="ECO:0008006" key="4">
    <source>
        <dbReference type="Google" id="ProtNLM"/>
    </source>
</evidence>
<name>A0ABS1MJI1_9ACTN</name>
<evidence type="ECO:0000313" key="3">
    <source>
        <dbReference type="Proteomes" id="UP000629371"/>
    </source>
</evidence>
<reference evidence="2 3" key="1">
    <citation type="submission" date="2021-01" db="EMBL/GenBank/DDBJ databases">
        <title>WGS of actinomycetes isolated from Thailand.</title>
        <authorList>
            <person name="Thawai C."/>
        </authorList>
    </citation>
    <scope>NUCLEOTIDE SEQUENCE [LARGE SCALE GENOMIC DNA]</scope>
    <source>
        <strain evidence="2 3">CH9-7</strain>
    </source>
</reference>
<dbReference type="EMBL" id="JAERRI010000001">
    <property type="protein sequence ID" value="MBL1087880.1"/>
    <property type="molecule type" value="Genomic_DNA"/>
</dbReference>
<keyword evidence="1" id="KW-1133">Transmembrane helix</keyword>
<dbReference type="RefSeq" id="WP_201801126.1">
    <property type="nucleotide sequence ID" value="NZ_JAERRI010000001.1"/>
</dbReference>
<keyword evidence="1" id="KW-0812">Transmembrane</keyword>
<keyword evidence="1" id="KW-0472">Membrane</keyword>
<protein>
    <recommendedName>
        <fullName evidence="4">ABC transporter permease</fullName>
    </recommendedName>
</protein>
<keyword evidence="3" id="KW-1185">Reference proteome</keyword>
<organism evidence="2 3">
    <name type="scientific">Streptomyces siderophoricus</name>
    <dbReference type="NCBI Taxonomy" id="2802281"/>
    <lineage>
        <taxon>Bacteria</taxon>
        <taxon>Bacillati</taxon>
        <taxon>Actinomycetota</taxon>
        <taxon>Actinomycetes</taxon>
        <taxon>Kitasatosporales</taxon>
        <taxon>Streptomycetaceae</taxon>
        <taxon>Streptomyces</taxon>
    </lineage>
</organism>
<accession>A0ABS1MJI1</accession>
<comment type="caution">
    <text evidence="2">The sequence shown here is derived from an EMBL/GenBank/DDBJ whole genome shotgun (WGS) entry which is preliminary data.</text>
</comment>
<gene>
    <name evidence="2" type="ORF">JK360_00470</name>
</gene>
<evidence type="ECO:0000313" key="2">
    <source>
        <dbReference type="EMBL" id="MBL1087880.1"/>
    </source>
</evidence>
<dbReference type="Proteomes" id="UP000629371">
    <property type="component" value="Unassembled WGS sequence"/>
</dbReference>
<evidence type="ECO:0000256" key="1">
    <source>
        <dbReference type="SAM" id="Phobius"/>
    </source>
</evidence>
<sequence>MTPRHITLLSYACPWTVRWRKARLSVARVGTAASASVVPLLLFVMV</sequence>